<dbReference type="InParanoid" id="K1XKL8"/>
<feature type="signal peptide" evidence="1">
    <location>
        <begin position="1"/>
        <end position="23"/>
    </location>
</feature>
<dbReference type="eggNOG" id="ENOG502SUI0">
    <property type="taxonomic scope" value="Eukaryota"/>
</dbReference>
<evidence type="ECO:0000313" key="3">
    <source>
        <dbReference type="Proteomes" id="UP000006753"/>
    </source>
</evidence>
<name>K1XKL8_MARBU</name>
<evidence type="ECO:0000256" key="1">
    <source>
        <dbReference type="SAM" id="SignalP"/>
    </source>
</evidence>
<dbReference type="HOGENOM" id="CLU_091777_0_0_1"/>
<dbReference type="EMBL" id="JH921452">
    <property type="protein sequence ID" value="EKD13019.1"/>
    <property type="molecule type" value="Genomic_DNA"/>
</dbReference>
<keyword evidence="1" id="KW-0732">Signal</keyword>
<gene>
    <name evidence="2" type="ORF">MBM_08781</name>
</gene>
<sequence length="250" mass="28469">MLLSQATCSILLALSFLFDKAYGRKIIAYRTVSPMEATKINLKKRPYRDEAVDRENARWNLLGNGLYTVNEPAGWGAWIDSWHCAIEADMDKVKEASKVWIPTSYTGITKDGKITDEKRLWGFQTANEDKVLEYIKLMGVPNPKKALRFAHIPHLPGKIQMVIPTDTINNNDFDFKAECWETAEELQAAFSETVDWKKWGIIGSPDIGDPIPIPEEPVVEDPAQGGTFKEWKKTSWPGRLLHCMRNPCDW</sequence>
<evidence type="ECO:0000313" key="2">
    <source>
        <dbReference type="EMBL" id="EKD13019.1"/>
    </source>
</evidence>
<feature type="chain" id="PRO_5003853143" evidence="1">
    <location>
        <begin position="24"/>
        <end position="250"/>
    </location>
</feature>
<dbReference type="Pfam" id="PF19287">
    <property type="entry name" value="DUF5910"/>
    <property type="match status" value="1"/>
</dbReference>
<dbReference type="InterPro" id="IPR045564">
    <property type="entry name" value="DUF5910"/>
</dbReference>
<proteinExistence type="predicted"/>
<reference evidence="2 3" key="1">
    <citation type="journal article" date="2012" name="BMC Genomics">
        <title>Sequencing the genome of Marssonina brunnea reveals fungus-poplar co-evolution.</title>
        <authorList>
            <person name="Zhu S."/>
            <person name="Cao Y.-Z."/>
            <person name="Jiang C."/>
            <person name="Tan B.-Y."/>
            <person name="Wang Z."/>
            <person name="Feng S."/>
            <person name="Zhang L."/>
            <person name="Su X.-H."/>
            <person name="Brejova B."/>
            <person name="Vinar T."/>
            <person name="Xu M."/>
            <person name="Wang M.-X."/>
            <person name="Zhang S.-G."/>
            <person name="Huang M.-R."/>
            <person name="Wu R."/>
            <person name="Zhou Y."/>
        </authorList>
    </citation>
    <scope>NUCLEOTIDE SEQUENCE [LARGE SCALE GENOMIC DNA]</scope>
    <source>
        <strain evidence="2 3">MB_m1</strain>
    </source>
</reference>
<accession>K1XKL8</accession>
<dbReference type="Proteomes" id="UP000006753">
    <property type="component" value="Unassembled WGS sequence"/>
</dbReference>
<dbReference type="GeneID" id="18764716"/>
<dbReference type="AlphaFoldDB" id="K1XKL8"/>
<organism evidence="2 3">
    <name type="scientific">Marssonina brunnea f. sp. multigermtubi (strain MB_m1)</name>
    <name type="common">Marssonina leaf spot fungus</name>
    <dbReference type="NCBI Taxonomy" id="1072389"/>
    <lineage>
        <taxon>Eukaryota</taxon>
        <taxon>Fungi</taxon>
        <taxon>Dikarya</taxon>
        <taxon>Ascomycota</taxon>
        <taxon>Pezizomycotina</taxon>
        <taxon>Leotiomycetes</taxon>
        <taxon>Helotiales</taxon>
        <taxon>Drepanopezizaceae</taxon>
        <taxon>Drepanopeziza</taxon>
    </lineage>
</organism>
<protein>
    <submittedName>
        <fullName evidence="2">Uncharacterized protein</fullName>
    </submittedName>
</protein>
<keyword evidence="3" id="KW-1185">Reference proteome</keyword>
<dbReference type="KEGG" id="mbe:MBM_08781"/>